<evidence type="ECO:0000313" key="1">
    <source>
        <dbReference type="EMBL" id="RPB21773.1"/>
    </source>
</evidence>
<dbReference type="OrthoDB" id="5355583at2759"/>
<name>A0A3N4LFW3_9PEZI</name>
<reference evidence="1 2" key="1">
    <citation type="journal article" date="2018" name="Nat. Ecol. Evol.">
        <title>Pezizomycetes genomes reveal the molecular basis of ectomycorrhizal truffle lifestyle.</title>
        <authorList>
            <person name="Murat C."/>
            <person name="Payen T."/>
            <person name="Noel B."/>
            <person name="Kuo A."/>
            <person name="Morin E."/>
            <person name="Chen J."/>
            <person name="Kohler A."/>
            <person name="Krizsan K."/>
            <person name="Balestrini R."/>
            <person name="Da Silva C."/>
            <person name="Montanini B."/>
            <person name="Hainaut M."/>
            <person name="Levati E."/>
            <person name="Barry K.W."/>
            <person name="Belfiori B."/>
            <person name="Cichocki N."/>
            <person name="Clum A."/>
            <person name="Dockter R.B."/>
            <person name="Fauchery L."/>
            <person name="Guy J."/>
            <person name="Iotti M."/>
            <person name="Le Tacon F."/>
            <person name="Lindquist E.A."/>
            <person name="Lipzen A."/>
            <person name="Malagnac F."/>
            <person name="Mello A."/>
            <person name="Molinier V."/>
            <person name="Miyauchi S."/>
            <person name="Poulain J."/>
            <person name="Riccioni C."/>
            <person name="Rubini A."/>
            <person name="Sitrit Y."/>
            <person name="Splivallo R."/>
            <person name="Traeger S."/>
            <person name="Wang M."/>
            <person name="Zifcakova L."/>
            <person name="Wipf D."/>
            <person name="Zambonelli A."/>
            <person name="Paolocci F."/>
            <person name="Nowrousian M."/>
            <person name="Ottonello S."/>
            <person name="Baldrian P."/>
            <person name="Spatafora J.W."/>
            <person name="Henrissat B."/>
            <person name="Nagy L.G."/>
            <person name="Aury J.M."/>
            <person name="Wincker P."/>
            <person name="Grigoriev I.V."/>
            <person name="Bonfante P."/>
            <person name="Martin F.M."/>
        </authorList>
    </citation>
    <scope>NUCLEOTIDE SEQUENCE [LARGE SCALE GENOMIC DNA]</scope>
    <source>
        <strain evidence="1 2">ATCC MYA-4762</strain>
    </source>
</reference>
<gene>
    <name evidence="1" type="ORF">L211DRAFT_840397</name>
</gene>
<protein>
    <submittedName>
        <fullName evidence="1">Uncharacterized protein</fullName>
    </submittedName>
</protein>
<dbReference type="AlphaFoldDB" id="A0A3N4LFW3"/>
<dbReference type="InParanoid" id="A0A3N4LFW3"/>
<organism evidence="1 2">
    <name type="scientific">Terfezia boudieri ATCC MYA-4762</name>
    <dbReference type="NCBI Taxonomy" id="1051890"/>
    <lineage>
        <taxon>Eukaryota</taxon>
        <taxon>Fungi</taxon>
        <taxon>Dikarya</taxon>
        <taxon>Ascomycota</taxon>
        <taxon>Pezizomycotina</taxon>
        <taxon>Pezizomycetes</taxon>
        <taxon>Pezizales</taxon>
        <taxon>Pezizaceae</taxon>
        <taxon>Terfezia</taxon>
    </lineage>
</organism>
<proteinExistence type="predicted"/>
<keyword evidence="2" id="KW-1185">Reference proteome</keyword>
<accession>A0A3N4LFW3</accession>
<evidence type="ECO:0000313" key="2">
    <source>
        <dbReference type="Proteomes" id="UP000267821"/>
    </source>
</evidence>
<feature type="non-terminal residue" evidence="1">
    <location>
        <position position="1"/>
    </location>
</feature>
<dbReference type="Proteomes" id="UP000267821">
    <property type="component" value="Unassembled WGS sequence"/>
</dbReference>
<sequence>LCVRFRKVFPTSTLEDNAIPVKDMLDGQSKALGEDAIGEIKRRVYDNVIDYLDAEGYPSEARTHFNEANINDLVYTLIVPIISGYRRQTCRKSLLLQRERQIIAVGSEPEAEAGGVEEFAVVDLISVTEEKFVIVIEVKRSSVGQAMKQCLLSMFDMRGNNDSGKVYGFITTGESWRMISFDGTSFQLTYKFDVMFEGMKNEYEKWKKEFSLLVDCMVFALSDGGIAKSDGGIVNTKAKSDGGIVNTEAKNDQKFSTIRTSITPHRCLHTLASTPQQIQSNSGSRPAKTIAATAAATILPNLANSNKTATNFVPLKAHYPQDVLPCGRAMPAASVDENPILRPTKYAGVMTQPTRMPPTYLMLTGVNENNHFQMSRPGDQLYLLRRMWLSGRRWVF</sequence>
<dbReference type="EMBL" id="ML121557">
    <property type="protein sequence ID" value="RPB21773.1"/>
    <property type="molecule type" value="Genomic_DNA"/>
</dbReference>